<dbReference type="AlphaFoldDB" id="A0A6M3ZBT9"/>
<reference evidence="1" key="1">
    <citation type="submission" date="2020-04" db="EMBL/GenBank/DDBJ databases">
        <title>Phage recombination drives evolution of spore-forming Bacilli.</title>
        <authorList>
            <person name="Dragos A."/>
            <person name="Kovacs A.T."/>
        </authorList>
    </citation>
    <scope>NUCLEOTIDE SEQUENCE</scope>
    <source>
        <strain evidence="1">168</strain>
    </source>
</reference>
<dbReference type="EMBL" id="CP052842">
    <property type="protein sequence ID" value="QJP88401.1"/>
    <property type="molecule type" value="Genomic_DNA"/>
</dbReference>
<proteinExistence type="predicted"/>
<name>A0A6M3ZBT9_BACSU</name>
<gene>
    <name evidence="1" type="ORF">HIR78_10295</name>
</gene>
<sequence length="151" mass="17838">MADRYVLIEVNEDGEGRLKDEAVTWIDFRLSIVDFNASEGLNQLMEQISKDVKDELVLVLFNYRVKSSYDSWSGATEYEDFFDVEFFKVIKKNYKKFYQGLVTVELDVGINGFDNIESMPTDSNQNYYRNLIAEWEEFYNEDFIPLSLNKR</sequence>
<accession>A0A6M3ZBT9</accession>
<dbReference type="KEGG" id="bsu:BSU18900"/>
<evidence type="ECO:0000313" key="1">
    <source>
        <dbReference type="EMBL" id="QJP88401.1"/>
    </source>
</evidence>
<organism evidence="1">
    <name type="scientific">Bacillus subtilis (strain 168)</name>
    <dbReference type="NCBI Taxonomy" id="224308"/>
    <lineage>
        <taxon>Bacteria</taxon>
        <taxon>Bacillati</taxon>
        <taxon>Bacillota</taxon>
        <taxon>Bacilli</taxon>
        <taxon>Bacillales</taxon>
        <taxon>Bacillaceae</taxon>
        <taxon>Bacillus</taxon>
    </lineage>
</organism>
<dbReference type="RefSeq" id="WP_003231345.1">
    <property type="nucleotide sequence ID" value="NC_000964.3"/>
</dbReference>
<protein>
    <submittedName>
        <fullName evidence="1">Uncharacterized protein</fullName>
    </submittedName>
</protein>
<dbReference type="OrthoDB" id="9862346at2"/>